<evidence type="ECO:0000313" key="4">
    <source>
        <dbReference type="Proteomes" id="UP000034607"/>
    </source>
</evidence>
<reference evidence="3 4" key="1">
    <citation type="journal article" date="2015" name="Nature">
        <title>rRNA introns, odd ribosomes, and small enigmatic genomes across a large radiation of phyla.</title>
        <authorList>
            <person name="Brown C.T."/>
            <person name="Hug L.A."/>
            <person name="Thomas B.C."/>
            <person name="Sharon I."/>
            <person name="Castelle C.J."/>
            <person name="Singh A."/>
            <person name="Wilkins M.J."/>
            <person name="Williams K.H."/>
            <person name="Banfield J.F."/>
        </authorList>
    </citation>
    <scope>NUCLEOTIDE SEQUENCE [LARGE SCALE GENOMIC DNA]</scope>
</reference>
<evidence type="ECO:0000256" key="1">
    <source>
        <dbReference type="ARBA" id="ARBA00022801"/>
    </source>
</evidence>
<dbReference type="Pfam" id="PF12697">
    <property type="entry name" value="Abhydrolase_6"/>
    <property type="match status" value="1"/>
</dbReference>
<dbReference type="EMBL" id="LCNM01000004">
    <property type="protein sequence ID" value="KKU56704.1"/>
    <property type="molecule type" value="Genomic_DNA"/>
</dbReference>
<dbReference type="GO" id="GO:0016020">
    <property type="term" value="C:membrane"/>
    <property type="evidence" value="ECO:0007669"/>
    <property type="project" value="TreeGrafter"/>
</dbReference>
<gene>
    <name evidence="3" type="ORF">UX78_C0004G0030</name>
</gene>
<evidence type="ECO:0000259" key="2">
    <source>
        <dbReference type="Pfam" id="PF12697"/>
    </source>
</evidence>
<protein>
    <submittedName>
        <fullName evidence="3">Alpha/beta hydrolase fold protein</fullName>
    </submittedName>
</protein>
<dbReference type="InterPro" id="IPR000073">
    <property type="entry name" value="AB_hydrolase_1"/>
</dbReference>
<dbReference type="AlphaFoldDB" id="A0A0G1RHE6"/>
<organism evidence="3 4">
    <name type="scientific">Candidatus Amesbacteria bacterium GW2011_GWA2_47_11</name>
    <dbReference type="NCBI Taxonomy" id="1618357"/>
    <lineage>
        <taxon>Bacteria</taxon>
        <taxon>Candidatus Amesiibacteriota</taxon>
    </lineage>
</organism>
<keyword evidence="1 3" id="KW-0378">Hydrolase</keyword>
<proteinExistence type="predicted"/>
<dbReference type="Gene3D" id="3.40.50.1820">
    <property type="entry name" value="alpha/beta hydrolase"/>
    <property type="match status" value="1"/>
</dbReference>
<comment type="caution">
    <text evidence="3">The sequence shown here is derived from an EMBL/GenBank/DDBJ whole genome shotgun (WGS) entry which is preliminary data.</text>
</comment>
<dbReference type="InterPro" id="IPR029058">
    <property type="entry name" value="AB_hydrolase_fold"/>
</dbReference>
<dbReference type="GO" id="GO:0016787">
    <property type="term" value="F:hydrolase activity"/>
    <property type="evidence" value="ECO:0007669"/>
    <property type="project" value="UniProtKB-KW"/>
</dbReference>
<dbReference type="PANTHER" id="PTHR43798:SF31">
    <property type="entry name" value="AB HYDROLASE SUPERFAMILY PROTEIN YCLE"/>
    <property type="match status" value="1"/>
</dbReference>
<dbReference type="PRINTS" id="PR00111">
    <property type="entry name" value="ABHYDROLASE"/>
</dbReference>
<evidence type="ECO:0000313" key="3">
    <source>
        <dbReference type="EMBL" id="KKU56704.1"/>
    </source>
</evidence>
<dbReference type="SUPFAM" id="SSF53474">
    <property type="entry name" value="alpha/beta-Hydrolases"/>
    <property type="match status" value="1"/>
</dbReference>
<dbReference type="InterPro" id="IPR050266">
    <property type="entry name" value="AB_hydrolase_sf"/>
</dbReference>
<name>A0A0G1RHE6_9BACT</name>
<dbReference type="Proteomes" id="UP000034607">
    <property type="component" value="Unassembled WGS sequence"/>
</dbReference>
<sequence>MMKQNLRLFKAGGASLEYFEAGSQTPVVFLPALGCSGTTYKEVIDLLSQSCHVFVPNLYFSINNYAISRLEDYVGVLQEFIKIKKLTNIILIGHSYGGAVALKLAESNKKNISKLILVDSAGLPVPYSLTQLFYLLFVKTWHELKYTNQLSILGRLVWDFSFFVLKSLPQWSKTTKEIGRVAQETQIQFQNIHVPTLLLWGKTDEILSLEYAEKLHKLLPNSKLIKVEGNHDWLLFRYKEFGKLCFL</sequence>
<dbReference type="PANTHER" id="PTHR43798">
    <property type="entry name" value="MONOACYLGLYCEROL LIPASE"/>
    <property type="match status" value="1"/>
</dbReference>
<accession>A0A0G1RHE6</accession>
<feature type="domain" description="AB hydrolase-1" evidence="2">
    <location>
        <begin position="27"/>
        <end position="236"/>
    </location>
</feature>